<protein>
    <recommendedName>
        <fullName evidence="4">Transaldolase</fullName>
    </recommendedName>
</protein>
<proteinExistence type="predicted"/>
<dbReference type="OrthoDB" id="1711136at2759"/>
<accession>A0A9P7YRS8</accession>
<sequence length="334" mass="37208">MSSNPPTMLQLLQRKTIVDCDTMDVEVPKTLGPFADCTSNQAIAYGELSKPENKALIQESVAAAEKYSRDFVTEVFSIRELAGEIAMIKLQLRIAPYVTGFVHIQTNPVHSYNTPKTIENAKRIIALFKLLDPSFDSKRVCIKIPSSWEGLRAILILKGDFQITTLATTLFVPEQYALAGEVGAHYIAPYVNELRVHFDTSFEDTSKAFRLCLEAQRYYEAYGLKTRVLPASLTSTEEVMMLKGVHHITVSPPLLRGLAGMDAGENRPVSVFEREPEGFEVCEKREFGDDEEGWKSAFRGSAGGEGVRKLDDAIGIFTEMQVNMEKLMDPTPIS</sequence>
<gene>
    <name evidence="2" type="ORF">BJ875DRAFT_23569</name>
</gene>
<dbReference type="InterPro" id="IPR001585">
    <property type="entry name" value="TAL/FSA"/>
</dbReference>
<organism evidence="2 3">
    <name type="scientific">Amylocarpus encephaloides</name>
    <dbReference type="NCBI Taxonomy" id="45428"/>
    <lineage>
        <taxon>Eukaryota</taxon>
        <taxon>Fungi</taxon>
        <taxon>Dikarya</taxon>
        <taxon>Ascomycota</taxon>
        <taxon>Pezizomycotina</taxon>
        <taxon>Leotiomycetes</taxon>
        <taxon>Helotiales</taxon>
        <taxon>Helotiales incertae sedis</taxon>
        <taxon>Amylocarpus</taxon>
    </lineage>
</organism>
<comment type="caution">
    <text evidence="2">The sequence shown here is derived from an EMBL/GenBank/DDBJ whole genome shotgun (WGS) entry which is preliminary data.</text>
</comment>
<dbReference type="InterPro" id="IPR013785">
    <property type="entry name" value="Aldolase_TIM"/>
</dbReference>
<dbReference type="AlphaFoldDB" id="A0A9P7YRS8"/>
<evidence type="ECO:0000313" key="3">
    <source>
        <dbReference type="Proteomes" id="UP000824998"/>
    </source>
</evidence>
<evidence type="ECO:0000256" key="1">
    <source>
        <dbReference type="ARBA" id="ARBA00023270"/>
    </source>
</evidence>
<dbReference type="PANTHER" id="PTHR10683">
    <property type="entry name" value="TRANSALDOLASE"/>
    <property type="match status" value="1"/>
</dbReference>
<dbReference type="Pfam" id="PF00923">
    <property type="entry name" value="TAL_FSA"/>
    <property type="match status" value="1"/>
</dbReference>
<dbReference type="Gene3D" id="3.20.20.70">
    <property type="entry name" value="Aldolase class I"/>
    <property type="match status" value="1"/>
</dbReference>
<dbReference type="Proteomes" id="UP000824998">
    <property type="component" value="Unassembled WGS sequence"/>
</dbReference>
<evidence type="ECO:0000313" key="2">
    <source>
        <dbReference type="EMBL" id="KAG9238630.1"/>
    </source>
</evidence>
<dbReference type="EMBL" id="MU251367">
    <property type="protein sequence ID" value="KAG9238630.1"/>
    <property type="molecule type" value="Genomic_DNA"/>
</dbReference>
<dbReference type="GO" id="GO:0004801">
    <property type="term" value="F:transaldolase activity"/>
    <property type="evidence" value="ECO:0007669"/>
    <property type="project" value="TreeGrafter"/>
</dbReference>
<dbReference type="GO" id="GO:0005975">
    <property type="term" value="P:carbohydrate metabolic process"/>
    <property type="evidence" value="ECO:0007669"/>
    <property type="project" value="InterPro"/>
</dbReference>
<keyword evidence="1" id="KW-0704">Schiff base</keyword>
<name>A0A9P7YRS8_9HELO</name>
<dbReference type="PANTHER" id="PTHR10683:SF34">
    <property type="entry name" value="TRANSALDOLASE"/>
    <property type="match status" value="1"/>
</dbReference>
<dbReference type="SUPFAM" id="SSF51569">
    <property type="entry name" value="Aldolase"/>
    <property type="match status" value="1"/>
</dbReference>
<keyword evidence="3" id="KW-1185">Reference proteome</keyword>
<reference evidence="2" key="1">
    <citation type="journal article" date="2021" name="IMA Fungus">
        <title>Genomic characterization of three marine fungi, including Emericellopsis atlantica sp. nov. with signatures of a generalist lifestyle and marine biomass degradation.</title>
        <authorList>
            <person name="Hagestad O.C."/>
            <person name="Hou L."/>
            <person name="Andersen J.H."/>
            <person name="Hansen E.H."/>
            <person name="Altermark B."/>
            <person name="Li C."/>
            <person name="Kuhnert E."/>
            <person name="Cox R.J."/>
            <person name="Crous P.W."/>
            <person name="Spatafora J.W."/>
            <person name="Lail K."/>
            <person name="Amirebrahimi M."/>
            <person name="Lipzen A."/>
            <person name="Pangilinan J."/>
            <person name="Andreopoulos W."/>
            <person name="Hayes R.D."/>
            <person name="Ng V."/>
            <person name="Grigoriev I.V."/>
            <person name="Jackson S.A."/>
            <person name="Sutton T.D.S."/>
            <person name="Dobson A.D.W."/>
            <person name="Rama T."/>
        </authorList>
    </citation>
    <scope>NUCLEOTIDE SEQUENCE</scope>
    <source>
        <strain evidence="2">TRa018bII</strain>
    </source>
</reference>
<dbReference type="GO" id="GO:0009052">
    <property type="term" value="P:pentose-phosphate shunt, non-oxidative branch"/>
    <property type="evidence" value="ECO:0007669"/>
    <property type="project" value="TreeGrafter"/>
</dbReference>
<evidence type="ECO:0008006" key="4">
    <source>
        <dbReference type="Google" id="ProtNLM"/>
    </source>
</evidence>